<reference evidence="4" key="1">
    <citation type="submission" date="2016-10" db="EMBL/GenBank/DDBJ databases">
        <authorList>
            <person name="Varghese N."/>
            <person name="Submissions S."/>
        </authorList>
    </citation>
    <scope>NUCLEOTIDE SEQUENCE [LARGE SCALE GENOMIC DNA]</scope>
    <source>
        <strain evidence="4">DSM 21743</strain>
    </source>
</reference>
<keyword evidence="2" id="KW-0812">Transmembrane</keyword>
<keyword evidence="4" id="KW-1185">Reference proteome</keyword>
<feature type="compositionally biased region" description="Basic and acidic residues" evidence="1">
    <location>
        <begin position="123"/>
        <end position="137"/>
    </location>
</feature>
<evidence type="ECO:0008006" key="5">
    <source>
        <dbReference type="Google" id="ProtNLM"/>
    </source>
</evidence>
<dbReference type="AlphaFoldDB" id="A0A1H2MQ61"/>
<dbReference type="Proteomes" id="UP000198825">
    <property type="component" value="Chromosome I"/>
</dbReference>
<organism evidence="3 4">
    <name type="scientific">Microlunatus sagamiharensis</name>
    <dbReference type="NCBI Taxonomy" id="546874"/>
    <lineage>
        <taxon>Bacteria</taxon>
        <taxon>Bacillati</taxon>
        <taxon>Actinomycetota</taxon>
        <taxon>Actinomycetes</taxon>
        <taxon>Propionibacteriales</taxon>
        <taxon>Propionibacteriaceae</taxon>
        <taxon>Microlunatus</taxon>
    </lineage>
</organism>
<dbReference type="InterPro" id="IPR021401">
    <property type="entry name" value="DUF3040"/>
</dbReference>
<dbReference type="EMBL" id="LT629799">
    <property type="protein sequence ID" value="SDU95051.1"/>
    <property type="molecule type" value="Genomic_DNA"/>
</dbReference>
<evidence type="ECO:0000256" key="2">
    <source>
        <dbReference type="SAM" id="Phobius"/>
    </source>
</evidence>
<dbReference type="STRING" id="546874.SAMN04488544_2458"/>
<feature type="transmembrane region" description="Helical" evidence="2">
    <location>
        <begin position="69"/>
        <end position="89"/>
    </location>
</feature>
<accession>A0A1H2MQ61</accession>
<protein>
    <recommendedName>
        <fullName evidence="5">DUF3040 domain-containing protein</fullName>
    </recommendedName>
</protein>
<keyword evidence="2" id="KW-0472">Membrane</keyword>
<gene>
    <name evidence="3" type="ORF">SAMN04488544_2458</name>
</gene>
<feature type="transmembrane region" description="Helical" evidence="2">
    <location>
        <begin position="42"/>
        <end position="63"/>
    </location>
</feature>
<keyword evidence="2" id="KW-1133">Transmembrane helix</keyword>
<evidence type="ECO:0000313" key="3">
    <source>
        <dbReference type="EMBL" id="SDU95051.1"/>
    </source>
</evidence>
<dbReference type="OrthoDB" id="5244024at2"/>
<evidence type="ECO:0000256" key="1">
    <source>
        <dbReference type="SAM" id="MobiDB-lite"/>
    </source>
</evidence>
<name>A0A1H2MQ61_9ACTN</name>
<evidence type="ECO:0000313" key="4">
    <source>
        <dbReference type="Proteomes" id="UP000198825"/>
    </source>
</evidence>
<dbReference type="Pfam" id="PF11239">
    <property type="entry name" value="DUF3040"/>
    <property type="match status" value="1"/>
</dbReference>
<sequence length="137" mass="14851">MALSNEEQRLLEQMEAALAAEDPKLVNAMRGTGTRRVHRRRAALAGVAFFGGLVLLVVGLYLATGARGYIALSVLGFVLMVAAAVIAILSWQHVGSAVEAGDRPDRAKTAQGSRAPGNQGFMDKMEERWRKRRDEGM</sequence>
<feature type="region of interest" description="Disordered" evidence="1">
    <location>
        <begin position="99"/>
        <end position="137"/>
    </location>
</feature>
<proteinExistence type="predicted"/>
<dbReference type="RefSeq" id="WP_091074715.1">
    <property type="nucleotide sequence ID" value="NZ_LT629799.1"/>
</dbReference>